<gene>
    <name evidence="1" type="ORF">PROFUN_06873</name>
</gene>
<dbReference type="PANTHER" id="PTHR46586:SF3">
    <property type="entry name" value="ANKYRIN REPEAT-CONTAINING PROTEIN"/>
    <property type="match status" value="1"/>
</dbReference>
<protein>
    <recommendedName>
        <fullName evidence="3">Ankyrin repeat protein</fullName>
    </recommendedName>
</protein>
<keyword evidence="2" id="KW-1185">Reference proteome</keyword>
<proteinExistence type="predicted"/>
<dbReference type="OrthoDB" id="543798at2759"/>
<dbReference type="Proteomes" id="UP000241769">
    <property type="component" value="Unassembled WGS sequence"/>
</dbReference>
<comment type="caution">
    <text evidence="1">The sequence shown here is derived from an EMBL/GenBank/DDBJ whole genome shotgun (WGS) entry which is preliminary data.</text>
</comment>
<evidence type="ECO:0008006" key="3">
    <source>
        <dbReference type="Google" id="ProtNLM"/>
    </source>
</evidence>
<dbReference type="AlphaFoldDB" id="A0A2P6NNH1"/>
<dbReference type="PANTHER" id="PTHR46586">
    <property type="entry name" value="ANKYRIN REPEAT-CONTAINING PROTEIN"/>
    <property type="match status" value="1"/>
</dbReference>
<dbReference type="InParanoid" id="A0A2P6NNH1"/>
<sequence length="335" mass="38527">MNRPDLIGESGNLEMIRWMYNDPVEGLPIVDWPDSKRSKMSIVASSAAGMGHIPIIAWFKERGLIDQLVGTLMYVGAGVRGRIDVIKWLEENEIPQIPGGFVFNDFAGSLSTLEWARTQDIDSISSLTTIYESAMYAGCLPDTDTLDKYELPEDCPPYEIIQMAIDHKLITKDSVMHMYVGSPMDFSFLQWMHERGVLHADFVKEAAARDHLGILQWAVENDYPFDGQSIDAAIECGSPDVLEWLVDKCDVKEEQVYERIVCGSVSNESERPRQFNLLGFEWLLQRKWKKSEEEVQRCIQREWRGSAEREWMTRFWMNGIEESGNKRSTKKRKNK</sequence>
<accession>A0A2P6NNH1</accession>
<dbReference type="EMBL" id="MDYQ01000044">
    <property type="protein sequence ID" value="PRP85504.1"/>
    <property type="molecule type" value="Genomic_DNA"/>
</dbReference>
<organism evidence="1 2">
    <name type="scientific">Planoprotostelium fungivorum</name>
    <dbReference type="NCBI Taxonomy" id="1890364"/>
    <lineage>
        <taxon>Eukaryota</taxon>
        <taxon>Amoebozoa</taxon>
        <taxon>Evosea</taxon>
        <taxon>Variosea</taxon>
        <taxon>Cavosteliida</taxon>
        <taxon>Cavosteliaceae</taxon>
        <taxon>Planoprotostelium</taxon>
    </lineage>
</organism>
<reference evidence="1 2" key="1">
    <citation type="journal article" date="2018" name="Genome Biol. Evol.">
        <title>Multiple Roots of Fruiting Body Formation in Amoebozoa.</title>
        <authorList>
            <person name="Hillmann F."/>
            <person name="Forbes G."/>
            <person name="Novohradska S."/>
            <person name="Ferling I."/>
            <person name="Riege K."/>
            <person name="Groth M."/>
            <person name="Westermann M."/>
            <person name="Marz M."/>
            <person name="Spaller T."/>
            <person name="Winckler T."/>
            <person name="Schaap P."/>
            <person name="Glockner G."/>
        </authorList>
    </citation>
    <scope>NUCLEOTIDE SEQUENCE [LARGE SCALE GENOMIC DNA]</scope>
    <source>
        <strain evidence="1 2">Jena</strain>
    </source>
</reference>
<dbReference type="InterPro" id="IPR052050">
    <property type="entry name" value="SecEffector_AnkRepeat"/>
</dbReference>
<name>A0A2P6NNH1_9EUKA</name>
<dbReference type="SUPFAM" id="SSF140860">
    <property type="entry name" value="Pseudo ankyrin repeat-like"/>
    <property type="match status" value="1"/>
</dbReference>
<evidence type="ECO:0000313" key="1">
    <source>
        <dbReference type="EMBL" id="PRP85504.1"/>
    </source>
</evidence>
<evidence type="ECO:0000313" key="2">
    <source>
        <dbReference type="Proteomes" id="UP000241769"/>
    </source>
</evidence>